<evidence type="ECO:0000256" key="7">
    <source>
        <dbReference type="ARBA" id="ARBA00023010"/>
    </source>
</evidence>
<dbReference type="AlphaFoldDB" id="A0A4Y6VA52"/>
<evidence type="ECO:0000256" key="1">
    <source>
        <dbReference type="ARBA" id="ARBA00004370"/>
    </source>
</evidence>
<dbReference type="GO" id="GO:0065002">
    <property type="term" value="P:intracellular protein transmembrane transport"/>
    <property type="evidence" value="ECO:0007669"/>
    <property type="project" value="UniProtKB-UniRule"/>
</dbReference>
<proteinExistence type="inferred from homology"/>
<keyword evidence="8 9" id="KW-0472">Membrane</keyword>
<keyword evidence="4 9" id="KW-0812">Transmembrane</keyword>
<dbReference type="InterPro" id="IPR005807">
    <property type="entry name" value="SecE_bac"/>
</dbReference>
<gene>
    <name evidence="9 10" type="primary">secE</name>
    <name evidence="10" type="ORF">D5366_03155</name>
</gene>
<evidence type="ECO:0000256" key="6">
    <source>
        <dbReference type="ARBA" id="ARBA00022989"/>
    </source>
</evidence>
<keyword evidence="11" id="KW-1185">Reference proteome</keyword>
<dbReference type="Gene3D" id="1.20.5.1030">
    <property type="entry name" value="Preprotein translocase secy subunit"/>
    <property type="match status" value="1"/>
</dbReference>
<dbReference type="HAMAP" id="MF_00422">
    <property type="entry name" value="SecE"/>
    <property type="match status" value="1"/>
</dbReference>
<evidence type="ECO:0000256" key="2">
    <source>
        <dbReference type="ARBA" id="ARBA00022448"/>
    </source>
</evidence>
<reference evidence="10 11" key="1">
    <citation type="submission" date="2018-09" db="EMBL/GenBank/DDBJ databases">
        <title>The complete genome sequence of Neokomagataea tanensis NBRC 106556(T).</title>
        <authorList>
            <person name="Chua K.-O."/>
            <person name="See-Too W.-S."/>
            <person name="Hong K.-W."/>
            <person name="Yin W.-F."/>
            <person name="Chan K.-G."/>
        </authorList>
    </citation>
    <scope>NUCLEOTIDE SEQUENCE [LARGE SCALE GENOMIC DNA]</scope>
    <source>
        <strain evidence="11">AH13 \ NBRC 106556</strain>
    </source>
</reference>
<comment type="subcellular location">
    <subcellularLocation>
        <location evidence="9">Cell membrane</location>
        <topology evidence="9">Single-pass membrane protein</topology>
    </subcellularLocation>
    <subcellularLocation>
        <location evidence="1">Membrane</location>
    </subcellularLocation>
</comment>
<keyword evidence="3 9" id="KW-1003">Cell membrane</keyword>
<keyword evidence="5 9" id="KW-0653">Protein transport</keyword>
<evidence type="ECO:0000256" key="9">
    <source>
        <dbReference type="HAMAP-Rule" id="MF_00422"/>
    </source>
</evidence>
<sequence length="60" mass="6748">MRTYFKEVRAEALRVTWPTRRNTVITTGAVLFMATITCIFFFIVDQAIGFGVRSLFGIGG</sequence>
<dbReference type="GO" id="GO:0005886">
    <property type="term" value="C:plasma membrane"/>
    <property type="evidence" value="ECO:0007669"/>
    <property type="project" value="UniProtKB-SubCell"/>
</dbReference>
<dbReference type="GO" id="GO:0008320">
    <property type="term" value="F:protein transmembrane transporter activity"/>
    <property type="evidence" value="ECO:0007669"/>
    <property type="project" value="UniProtKB-UniRule"/>
</dbReference>
<dbReference type="NCBIfam" id="TIGR00964">
    <property type="entry name" value="secE_bact"/>
    <property type="match status" value="1"/>
</dbReference>
<organism evidence="10 11">
    <name type="scientific">Neokomagataea tanensis</name>
    <dbReference type="NCBI Taxonomy" id="661191"/>
    <lineage>
        <taxon>Bacteria</taxon>
        <taxon>Pseudomonadati</taxon>
        <taxon>Pseudomonadota</taxon>
        <taxon>Alphaproteobacteria</taxon>
        <taxon>Acetobacterales</taxon>
        <taxon>Acetobacteraceae</taxon>
        <taxon>Neokomagataea</taxon>
    </lineage>
</organism>
<dbReference type="PANTHER" id="PTHR33910">
    <property type="entry name" value="PROTEIN TRANSLOCASE SUBUNIT SECE"/>
    <property type="match status" value="1"/>
</dbReference>
<dbReference type="Proteomes" id="UP000317214">
    <property type="component" value="Chromosome"/>
</dbReference>
<dbReference type="InterPro" id="IPR001901">
    <property type="entry name" value="Translocase_SecE/Sec61-g"/>
</dbReference>
<dbReference type="Pfam" id="PF00584">
    <property type="entry name" value="SecE"/>
    <property type="match status" value="1"/>
</dbReference>
<dbReference type="GO" id="GO:0006605">
    <property type="term" value="P:protein targeting"/>
    <property type="evidence" value="ECO:0007669"/>
    <property type="project" value="UniProtKB-UniRule"/>
</dbReference>
<feature type="transmembrane region" description="Helical" evidence="9">
    <location>
        <begin position="24"/>
        <end position="44"/>
    </location>
</feature>
<keyword evidence="6 9" id="KW-1133">Transmembrane helix</keyword>
<dbReference type="KEGG" id="ntn:D5366_03155"/>
<dbReference type="GO" id="GO:0009306">
    <property type="term" value="P:protein secretion"/>
    <property type="evidence" value="ECO:0007669"/>
    <property type="project" value="UniProtKB-UniRule"/>
</dbReference>
<dbReference type="PANTHER" id="PTHR33910:SF1">
    <property type="entry name" value="PROTEIN TRANSLOCASE SUBUNIT SECE"/>
    <property type="match status" value="1"/>
</dbReference>
<protein>
    <recommendedName>
        <fullName evidence="9">Protein translocase subunit SecE</fullName>
    </recommendedName>
</protein>
<accession>A0A4Y6VA52</accession>
<evidence type="ECO:0000256" key="5">
    <source>
        <dbReference type="ARBA" id="ARBA00022927"/>
    </source>
</evidence>
<evidence type="ECO:0000256" key="8">
    <source>
        <dbReference type="ARBA" id="ARBA00023136"/>
    </source>
</evidence>
<keyword evidence="7 9" id="KW-0811">Translocation</keyword>
<dbReference type="InterPro" id="IPR038379">
    <property type="entry name" value="SecE_sf"/>
</dbReference>
<dbReference type="EMBL" id="CP032485">
    <property type="protein sequence ID" value="QDH25808.1"/>
    <property type="molecule type" value="Genomic_DNA"/>
</dbReference>
<evidence type="ECO:0000313" key="11">
    <source>
        <dbReference type="Proteomes" id="UP000317214"/>
    </source>
</evidence>
<name>A0A4Y6VA52_9PROT</name>
<dbReference type="OrthoDB" id="9812738at2"/>
<comment type="subunit">
    <text evidence="9">Component of the Sec protein translocase complex. Heterotrimer consisting of SecY, SecE and SecG subunits. The heterotrimers can form oligomers, although 1 heterotrimer is thought to be able to translocate proteins. Interacts with the ribosome. Interacts with SecDF, and other proteins may be involved. Interacts with SecA.</text>
</comment>
<keyword evidence="2 9" id="KW-0813">Transport</keyword>
<dbReference type="GO" id="GO:0043952">
    <property type="term" value="P:protein transport by the Sec complex"/>
    <property type="evidence" value="ECO:0007669"/>
    <property type="project" value="UniProtKB-UniRule"/>
</dbReference>
<evidence type="ECO:0000256" key="3">
    <source>
        <dbReference type="ARBA" id="ARBA00022475"/>
    </source>
</evidence>
<evidence type="ECO:0000256" key="4">
    <source>
        <dbReference type="ARBA" id="ARBA00022692"/>
    </source>
</evidence>
<evidence type="ECO:0000313" key="10">
    <source>
        <dbReference type="EMBL" id="QDH25808.1"/>
    </source>
</evidence>
<comment type="function">
    <text evidence="9">Essential subunit of the Sec protein translocation channel SecYEG. Clamps together the 2 halves of SecY. May contact the channel plug during translocation.</text>
</comment>
<comment type="similarity">
    <text evidence="9">Belongs to the SecE/SEC61-gamma family.</text>
</comment>